<dbReference type="EMBL" id="JAQIZZ010000011">
    <property type="protein sequence ID" value="KAJ5522927.1"/>
    <property type="molecule type" value="Genomic_DNA"/>
</dbReference>
<feature type="non-terminal residue" evidence="2">
    <location>
        <position position="1"/>
    </location>
</feature>
<accession>A0AAD6G828</accession>
<dbReference type="AlphaFoldDB" id="A0AAD6G828"/>
<evidence type="ECO:0000313" key="3">
    <source>
        <dbReference type="Proteomes" id="UP001220324"/>
    </source>
</evidence>
<organism evidence="2 3">
    <name type="scientific">Penicillium frequentans</name>
    <dbReference type="NCBI Taxonomy" id="3151616"/>
    <lineage>
        <taxon>Eukaryota</taxon>
        <taxon>Fungi</taxon>
        <taxon>Dikarya</taxon>
        <taxon>Ascomycota</taxon>
        <taxon>Pezizomycotina</taxon>
        <taxon>Eurotiomycetes</taxon>
        <taxon>Eurotiomycetidae</taxon>
        <taxon>Eurotiales</taxon>
        <taxon>Aspergillaceae</taxon>
        <taxon>Penicillium</taxon>
    </lineage>
</organism>
<reference evidence="2 3" key="1">
    <citation type="journal article" date="2023" name="IMA Fungus">
        <title>Comparative genomic study of the Penicillium genus elucidates a diverse pangenome and 15 lateral gene transfer events.</title>
        <authorList>
            <person name="Petersen C."/>
            <person name="Sorensen T."/>
            <person name="Nielsen M.R."/>
            <person name="Sondergaard T.E."/>
            <person name="Sorensen J.L."/>
            <person name="Fitzpatrick D.A."/>
            <person name="Frisvad J.C."/>
            <person name="Nielsen K.L."/>
        </authorList>
    </citation>
    <scope>NUCLEOTIDE SEQUENCE [LARGE SCALE GENOMIC DNA]</scope>
    <source>
        <strain evidence="2 3">IBT 35679</strain>
    </source>
</reference>
<sequence>QLIGHTDADFGGSLITDGAYLDVWLCIPAWSQVCWMQENWASIFPTEGQAANSLTKVLGPMAFDKICSLLETVQAFFPLHLPRKGMPCQYANPQEEYGDPNQAEPLRFIPGISIPRIE</sequence>
<dbReference type="Proteomes" id="UP001220324">
    <property type="component" value="Unassembled WGS sequence"/>
</dbReference>
<proteinExistence type="predicted"/>
<name>A0AAD6G828_9EURO</name>
<keyword evidence="3" id="KW-1185">Reference proteome</keyword>
<gene>
    <name evidence="2" type="ORF">N7494_013241</name>
</gene>
<protein>
    <submittedName>
        <fullName evidence="2">Uncharacterized protein</fullName>
    </submittedName>
</protein>
<evidence type="ECO:0000256" key="1">
    <source>
        <dbReference type="SAM" id="MobiDB-lite"/>
    </source>
</evidence>
<evidence type="ECO:0000313" key="2">
    <source>
        <dbReference type="EMBL" id="KAJ5522927.1"/>
    </source>
</evidence>
<feature type="region of interest" description="Disordered" evidence="1">
    <location>
        <begin position="91"/>
        <end position="118"/>
    </location>
</feature>
<comment type="caution">
    <text evidence="2">The sequence shown here is derived from an EMBL/GenBank/DDBJ whole genome shotgun (WGS) entry which is preliminary data.</text>
</comment>